<dbReference type="PANTHER" id="PTHR24320:SF252">
    <property type="entry name" value="DEHYDROGENASE_REDUCTASE FAMILY PROTEIN, PUTATIVE (AFU_ORTHOLOGUE AFUA_3G08550)-RELATED"/>
    <property type="match status" value="1"/>
</dbReference>
<keyword evidence="2" id="KW-0521">NADP</keyword>
<dbReference type="Pfam" id="PF00106">
    <property type="entry name" value="adh_short"/>
    <property type="match status" value="1"/>
</dbReference>
<evidence type="ECO:0000256" key="3">
    <source>
        <dbReference type="ARBA" id="ARBA00023002"/>
    </source>
</evidence>
<dbReference type="SUPFAM" id="SSF51735">
    <property type="entry name" value="NAD(P)-binding Rossmann-fold domains"/>
    <property type="match status" value="1"/>
</dbReference>
<evidence type="ECO:0000313" key="4">
    <source>
        <dbReference type="EMBL" id="KZL74578.1"/>
    </source>
</evidence>
<keyword evidence="5" id="KW-1185">Reference proteome</keyword>
<dbReference type="AlphaFoldDB" id="A0A166VHM4"/>
<evidence type="ECO:0000256" key="1">
    <source>
        <dbReference type="ARBA" id="ARBA00006484"/>
    </source>
</evidence>
<evidence type="ECO:0000256" key="2">
    <source>
        <dbReference type="ARBA" id="ARBA00022857"/>
    </source>
</evidence>
<accession>A0A166VHM4</accession>
<organism evidence="4 5">
    <name type="scientific">Colletotrichum tofieldiae</name>
    <dbReference type="NCBI Taxonomy" id="708197"/>
    <lineage>
        <taxon>Eukaryota</taxon>
        <taxon>Fungi</taxon>
        <taxon>Dikarya</taxon>
        <taxon>Ascomycota</taxon>
        <taxon>Pezizomycotina</taxon>
        <taxon>Sordariomycetes</taxon>
        <taxon>Hypocreomycetidae</taxon>
        <taxon>Glomerellales</taxon>
        <taxon>Glomerellaceae</taxon>
        <taxon>Colletotrichum</taxon>
        <taxon>Colletotrichum spaethianum species complex</taxon>
    </lineage>
</organism>
<dbReference type="InterPro" id="IPR002347">
    <property type="entry name" value="SDR_fam"/>
</dbReference>
<dbReference type="Gene3D" id="3.40.50.720">
    <property type="entry name" value="NAD(P)-binding Rossmann-like Domain"/>
    <property type="match status" value="1"/>
</dbReference>
<comment type="caution">
    <text evidence="4">The sequence shown here is derived from an EMBL/GenBank/DDBJ whole genome shotgun (WGS) entry which is preliminary data.</text>
</comment>
<dbReference type="PANTHER" id="PTHR24320">
    <property type="entry name" value="RETINOL DEHYDROGENASE"/>
    <property type="match status" value="1"/>
</dbReference>
<reference evidence="4 5" key="1">
    <citation type="submission" date="2015-06" db="EMBL/GenBank/DDBJ databases">
        <title>Survival trade-offs in plant roots during colonization by closely related pathogenic and mutualistic fungi.</title>
        <authorList>
            <person name="Hacquard S."/>
            <person name="Kracher B."/>
            <person name="Hiruma K."/>
            <person name="Weinman A."/>
            <person name="Muench P."/>
            <person name="Garrido Oter R."/>
            <person name="Ver Loren van Themaat E."/>
            <person name="Dallerey J.-F."/>
            <person name="Damm U."/>
            <person name="Henrissat B."/>
            <person name="Lespinet O."/>
            <person name="Thon M."/>
            <person name="Kemen E."/>
            <person name="McHardy A.C."/>
            <person name="Schulze-Lefert P."/>
            <person name="O'Connell R.J."/>
        </authorList>
    </citation>
    <scope>NUCLEOTIDE SEQUENCE [LARGE SCALE GENOMIC DNA]</scope>
    <source>
        <strain evidence="4 5">0861</strain>
    </source>
</reference>
<dbReference type="InterPro" id="IPR036291">
    <property type="entry name" value="NAD(P)-bd_dom_sf"/>
</dbReference>
<dbReference type="GO" id="GO:0016491">
    <property type="term" value="F:oxidoreductase activity"/>
    <property type="evidence" value="ECO:0007669"/>
    <property type="project" value="UniProtKB-KW"/>
</dbReference>
<name>A0A166VHM4_9PEZI</name>
<evidence type="ECO:0000313" key="5">
    <source>
        <dbReference type="Proteomes" id="UP000076552"/>
    </source>
</evidence>
<gene>
    <name evidence="4" type="ORF">CT0861_00015</name>
</gene>
<sequence>MVISEKIPLSEVFPWATMRRQAKANLAPPTASFQGKTVLLVGATGAILSDAARIITKLDVSTLILAVRNVAKGEALADELRQKCESGESPKPTIQVLEVDLLSFDSVQSFAATINQVQTRIDAVVMGSAIMNDETRMTADGWEETLQLIHLSSALLILLLLPKMLADGEIQPVVVSSLTSSAIRSAAPMVALPDDEKDSYLEQVSRVEDVAIQKSYQYGIAKIIHASWIRELCHRHLPVEGRVHFHQLDPGACFTPLSSHVFVGRLLLWFIGRPVDVCAQTVVNSCLPVEGSHGRLLVDYDVTPYPEFMDRDVGLELQRRTWNETRQILKGLVTPEAELYLSS</sequence>
<proteinExistence type="inferred from homology"/>
<dbReference type="EMBL" id="LFIV01000031">
    <property type="protein sequence ID" value="KZL74578.1"/>
    <property type="molecule type" value="Genomic_DNA"/>
</dbReference>
<protein>
    <submittedName>
        <fullName evidence="4">WW domain-containing oxidoreductase</fullName>
    </submittedName>
</protein>
<dbReference type="Proteomes" id="UP000076552">
    <property type="component" value="Unassembled WGS sequence"/>
</dbReference>
<keyword evidence="3" id="KW-0560">Oxidoreductase</keyword>
<comment type="similarity">
    <text evidence="1">Belongs to the short-chain dehydrogenases/reductases (SDR) family.</text>
</comment>
<dbReference type="STRING" id="708197.A0A166VHM4"/>